<dbReference type="EMBL" id="MRWQ01000015">
    <property type="protein sequence ID" value="OKL35585.1"/>
    <property type="molecule type" value="Genomic_DNA"/>
</dbReference>
<evidence type="ECO:0000313" key="2">
    <source>
        <dbReference type="EMBL" id="OKL35585.1"/>
    </source>
</evidence>
<name>A0A1Q5NZZ9_9BACI</name>
<organism evidence="2 3">
    <name type="scientific">Domibacillus mangrovi</name>
    <dbReference type="NCBI Taxonomy" id="1714354"/>
    <lineage>
        <taxon>Bacteria</taxon>
        <taxon>Bacillati</taxon>
        <taxon>Bacillota</taxon>
        <taxon>Bacilli</taxon>
        <taxon>Bacillales</taxon>
        <taxon>Bacillaceae</taxon>
        <taxon>Domibacillus</taxon>
    </lineage>
</organism>
<evidence type="ECO:0000256" key="1">
    <source>
        <dbReference type="SAM" id="MobiDB-lite"/>
    </source>
</evidence>
<dbReference type="RefSeq" id="WP_073712567.1">
    <property type="nucleotide sequence ID" value="NZ_MRWQ01000015.1"/>
</dbReference>
<evidence type="ECO:0000313" key="3">
    <source>
        <dbReference type="Proteomes" id="UP000186524"/>
    </source>
</evidence>
<dbReference type="OrthoDB" id="2597203at2"/>
<comment type="caution">
    <text evidence="2">The sequence shown here is derived from an EMBL/GenBank/DDBJ whole genome shotgun (WGS) entry which is preliminary data.</text>
</comment>
<keyword evidence="3" id="KW-1185">Reference proteome</keyword>
<proteinExistence type="predicted"/>
<sequence length="194" mass="22274">MSEEHCKHGEDKHRKNCERCKHEKREREDKDRMNQDDLKAFRYDEPRNMPLDRPLRTVLFEEENVLAKIKFCPKHDRKDKCSHDVVWLAATVGWRVVDPAPTTGLVLEFKIRKGSRNGDVIFVTRQGVGEDTNELNAQTTTFIHVDSLLKNKFTTCDGDNDKTRYYLTAEVIADEADDVALIVGPVVFTAAQIG</sequence>
<gene>
    <name evidence="2" type="ORF">BLL40_14410</name>
</gene>
<dbReference type="Proteomes" id="UP000186524">
    <property type="component" value="Unassembled WGS sequence"/>
</dbReference>
<protein>
    <submittedName>
        <fullName evidence="2">Uncharacterized protein</fullName>
    </submittedName>
</protein>
<feature type="region of interest" description="Disordered" evidence="1">
    <location>
        <begin position="1"/>
        <end position="34"/>
    </location>
</feature>
<accession>A0A1Q5NZZ9</accession>
<reference evidence="2 3" key="1">
    <citation type="submission" date="2016-12" db="EMBL/GenBank/DDBJ databases">
        <title>Domibacillus sp. SAOS 44 whole genome sequencing.</title>
        <authorList>
            <person name="Verma A."/>
            <person name="Krishnamurthi S."/>
        </authorList>
    </citation>
    <scope>NUCLEOTIDE SEQUENCE [LARGE SCALE GENOMIC DNA]</scope>
    <source>
        <strain evidence="2 3">SAOS 44</strain>
    </source>
</reference>
<dbReference type="AlphaFoldDB" id="A0A1Q5NZZ9"/>